<evidence type="ECO:0000313" key="2">
    <source>
        <dbReference type="EMBL" id="CAG7559488.1"/>
    </source>
</evidence>
<dbReference type="Proteomes" id="UP000693738">
    <property type="component" value="Unassembled WGS sequence"/>
</dbReference>
<name>A0A8J2ILI1_FUSEQ</name>
<comment type="caution">
    <text evidence="2">The sequence shown here is derived from an EMBL/GenBank/DDBJ whole genome shotgun (WGS) entry which is preliminary data.</text>
</comment>
<evidence type="ECO:0000313" key="3">
    <source>
        <dbReference type="Proteomes" id="UP000693738"/>
    </source>
</evidence>
<protein>
    <recommendedName>
        <fullName evidence="1">Heterokaryon incompatibility domain-containing protein</fullName>
    </recommendedName>
</protein>
<feature type="domain" description="Heterokaryon incompatibility" evidence="1">
    <location>
        <begin position="155"/>
        <end position="313"/>
    </location>
</feature>
<reference evidence="2" key="1">
    <citation type="submission" date="2021-05" db="EMBL/GenBank/DDBJ databases">
        <authorList>
            <person name="Khan N."/>
        </authorList>
    </citation>
    <scope>NUCLEOTIDE SEQUENCE</scope>
</reference>
<accession>A0A8J2ILI1</accession>
<evidence type="ECO:0000259" key="1">
    <source>
        <dbReference type="Pfam" id="PF06985"/>
    </source>
</evidence>
<dbReference type="InterPro" id="IPR010730">
    <property type="entry name" value="HET"/>
</dbReference>
<proteinExistence type="predicted"/>
<dbReference type="PANTHER" id="PTHR33112:SF16">
    <property type="entry name" value="HETEROKARYON INCOMPATIBILITY DOMAIN-CONTAINING PROTEIN"/>
    <property type="match status" value="1"/>
</dbReference>
<dbReference type="Pfam" id="PF06985">
    <property type="entry name" value="HET"/>
    <property type="match status" value="1"/>
</dbReference>
<dbReference type="PANTHER" id="PTHR33112">
    <property type="entry name" value="DOMAIN PROTEIN, PUTATIVE-RELATED"/>
    <property type="match status" value="1"/>
</dbReference>
<gene>
    <name evidence="2" type="ORF">FEQUK3_LOCUS5216</name>
</gene>
<dbReference type="AlphaFoldDB" id="A0A8J2ILI1"/>
<organism evidence="2 3">
    <name type="scientific">Fusarium equiseti</name>
    <name type="common">Fusarium scirpi</name>
    <dbReference type="NCBI Taxonomy" id="61235"/>
    <lineage>
        <taxon>Eukaryota</taxon>
        <taxon>Fungi</taxon>
        <taxon>Dikarya</taxon>
        <taxon>Ascomycota</taxon>
        <taxon>Pezizomycotina</taxon>
        <taxon>Sordariomycetes</taxon>
        <taxon>Hypocreomycetidae</taxon>
        <taxon>Hypocreales</taxon>
        <taxon>Nectriaceae</taxon>
        <taxon>Fusarium</taxon>
        <taxon>Fusarium incarnatum-equiseti species complex</taxon>
    </lineage>
</organism>
<dbReference type="EMBL" id="CAJSTJ010000129">
    <property type="protein sequence ID" value="CAG7559488.1"/>
    <property type="molecule type" value="Genomic_DNA"/>
</dbReference>
<sequence length="1123" mass="127409">MELVYKHRKIKTWKTGALKVVLSQGKCDIDSTGRYSSTRLPTLRLSFPFELEDEDKFHIGNEMCVTRQSVNLDAPLPSTPKGYLKFMNGHVETELERINEQAIQPWLRICQQHHTRCKSPPQHVFLSYPTRLVWVGDTADDEVKLVETGEECPPYLILSYCWGKSNDSAKTTETNYAERTQAIRTSKLPKTIRDAIQLTRAMGEKYIWIDAMCIKQTDKDHTGDWATEAPKVGDYYANAKCLISALSAAESGEGFLGERLAWRYAQRYSLITHGMTFCKSERVCFFASAPEQNFESDTEGWQPLTERGWCLQERILCPRRLLWTRNGLFWQCNTVYASEEEALCSKLPPANDQPMRQPRVNKILLEDKIDVIGVAWTLLVEEYSSRKFTMESDRLLAIHGIASRLARQHNAVYCAGIFGSRLVNGLMWQCQVSNDVILKKAKNRSWVGIGAILLQKFKSVHETLECRGPKREGEDSDFSSLSGQFQDFPTWSWASASGEVSWPWTFGACQGPGCFVNLVRFPPDTLNPDFTEMPSRELLIRAPLVKFFLNGHHRFKRLETLGATGLWENLDLGDVEFIELRVTNYTYTELKRDSVLLAAILLQKKSNDVYGIILKKLTMRNNEVYMRAGIFWIPVWNEARYARNGNLYKPTSLMFVSTMLNPTQQAAKQTSVSNNLSPSPSSTMEAKVAGEWLVNLYSEEASNRNRDQYPTPLEQLKFDEFFIHHGSSPIFKKYHVEAIRKCLSKEIKPEYRNVKELIAKGETKKLFVGENDVLQVAIQRARIDPDSEQQGMSPAQFNPELQKMVKLLIDHGAKVNYLSTLQKRVVPEQVIKARQASGIPIEDEENVNLLQVTLDALISPQRVWDMTWVGWPPGVNYNRPLWKMWINASWGGIIHRLISEGLSYEKDDPGLVMLLHITSYQGDRDEVVDILEYGVPANIPNPRIINGGQGEGTMFGTAMLAAAAGLHMEVIETLIAHGEDPGLKRLCAFDRGAVSKEFTPVEIAIAVSDRDLDLSRFLQAFVTKAKNLPDCDYQAVLTWCVESDELDFAKDLLERGVRLDQVPLDTKSVGMAQLLTSNGIKLNPTPLQQKALRNKHLDLLRWCVDEYGPKLPSDPVSWGRTGL</sequence>